<accession>A0A1C3W0F0</accession>
<evidence type="ECO:0000313" key="3">
    <source>
        <dbReference type="Proteomes" id="UP000199205"/>
    </source>
</evidence>
<dbReference type="RefSeq" id="WP_092574338.1">
    <property type="nucleotide sequence ID" value="NZ_FMAF01000007.1"/>
</dbReference>
<name>A0A1C3W0F0_9HYPH</name>
<feature type="transmembrane region" description="Helical" evidence="1">
    <location>
        <begin position="107"/>
        <end position="125"/>
    </location>
</feature>
<organism evidence="2 3">
    <name type="scientific">Rhizobium lusitanum</name>
    <dbReference type="NCBI Taxonomy" id="293958"/>
    <lineage>
        <taxon>Bacteria</taxon>
        <taxon>Pseudomonadati</taxon>
        <taxon>Pseudomonadota</taxon>
        <taxon>Alphaproteobacteria</taxon>
        <taxon>Hyphomicrobiales</taxon>
        <taxon>Rhizobiaceae</taxon>
        <taxon>Rhizobium/Agrobacterium group</taxon>
        <taxon>Rhizobium</taxon>
    </lineage>
</organism>
<feature type="transmembrane region" description="Helical" evidence="1">
    <location>
        <begin position="36"/>
        <end position="54"/>
    </location>
</feature>
<keyword evidence="1" id="KW-1133">Transmembrane helix</keyword>
<keyword evidence="1" id="KW-0812">Transmembrane</keyword>
<feature type="transmembrane region" description="Helical" evidence="1">
    <location>
        <begin position="66"/>
        <end position="87"/>
    </location>
</feature>
<gene>
    <name evidence="2" type="ORF">GA0061101_107225</name>
</gene>
<evidence type="ECO:0000313" key="2">
    <source>
        <dbReference type="EMBL" id="SCB33396.1"/>
    </source>
</evidence>
<protein>
    <recommendedName>
        <fullName evidence="4">Transmembrane protein</fullName>
    </recommendedName>
</protein>
<evidence type="ECO:0000256" key="1">
    <source>
        <dbReference type="SAM" id="Phobius"/>
    </source>
</evidence>
<sequence length="174" mass="19592">MEWINSYIDRPLLDGAASGLRAWHIRFGQHPERLEPTWHLAVLSLLLIAAAHFLHDSGLVLCASALAMLALPSVWKLVSSFRVANIYSRREYALHRTRAFTKREAEWSVRMTVLFVSASLPFFAGTADPTGMFFLLGASLWFVLTVPAKFYLQAAEPPEPDEDDRLFQRAVGFG</sequence>
<dbReference type="OrthoDB" id="8397174at2"/>
<evidence type="ECO:0008006" key="4">
    <source>
        <dbReference type="Google" id="ProtNLM"/>
    </source>
</evidence>
<keyword evidence="1" id="KW-0472">Membrane</keyword>
<reference evidence="2 3" key="1">
    <citation type="submission" date="2016-08" db="EMBL/GenBank/DDBJ databases">
        <authorList>
            <person name="Seilhamer J.J."/>
        </authorList>
    </citation>
    <scope>NUCLEOTIDE SEQUENCE [LARGE SCALE GENOMIC DNA]</scope>
    <source>
        <strain evidence="2 3">P1-7</strain>
    </source>
</reference>
<proteinExistence type="predicted"/>
<dbReference type="EMBL" id="FMAF01000007">
    <property type="protein sequence ID" value="SCB33396.1"/>
    <property type="molecule type" value="Genomic_DNA"/>
</dbReference>
<dbReference type="Proteomes" id="UP000199205">
    <property type="component" value="Unassembled WGS sequence"/>
</dbReference>
<feature type="transmembrane region" description="Helical" evidence="1">
    <location>
        <begin position="131"/>
        <end position="152"/>
    </location>
</feature>
<dbReference type="AlphaFoldDB" id="A0A1C3W0F0"/>